<dbReference type="GO" id="GO:0003779">
    <property type="term" value="F:actin binding"/>
    <property type="evidence" value="ECO:0007669"/>
    <property type="project" value="TreeGrafter"/>
</dbReference>
<name>A0A8S3H3T5_9BILA</name>
<organism evidence="2 3">
    <name type="scientific">Rotaria magnacalcarata</name>
    <dbReference type="NCBI Taxonomy" id="392030"/>
    <lineage>
        <taxon>Eukaryota</taxon>
        <taxon>Metazoa</taxon>
        <taxon>Spiralia</taxon>
        <taxon>Gnathifera</taxon>
        <taxon>Rotifera</taxon>
        <taxon>Eurotatoria</taxon>
        <taxon>Bdelloidea</taxon>
        <taxon>Philodinida</taxon>
        <taxon>Philodinidae</taxon>
        <taxon>Rotaria</taxon>
    </lineage>
</organism>
<comment type="caution">
    <text evidence="2">The sequence shown here is derived from an EMBL/GenBank/DDBJ whole genome shotgun (WGS) entry which is preliminary data.</text>
</comment>
<feature type="domain" description="Vps16 N-terminal" evidence="1">
    <location>
        <begin position="8"/>
        <end position="118"/>
    </location>
</feature>
<protein>
    <recommendedName>
        <fullName evidence="1">Vps16 N-terminal domain-containing protein</fullName>
    </recommendedName>
</protein>
<evidence type="ECO:0000259" key="1">
    <source>
        <dbReference type="Pfam" id="PF04841"/>
    </source>
</evidence>
<dbReference type="InterPro" id="IPR016534">
    <property type="entry name" value="VPS16"/>
</dbReference>
<dbReference type="GO" id="GO:0016197">
    <property type="term" value="P:endosomal transport"/>
    <property type="evidence" value="ECO:0007669"/>
    <property type="project" value="TreeGrafter"/>
</dbReference>
<gene>
    <name evidence="2" type="ORF">GIL414_LOCUS67688</name>
</gene>
<dbReference type="Proteomes" id="UP000681720">
    <property type="component" value="Unassembled WGS sequence"/>
</dbReference>
<dbReference type="PANTHER" id="PTHR12811:SF0">
    <property type="entry name" value="VACUOLAR PROTEIN SORTING-ASSOCIATED PROTEIN 16 HOMOLOG"/>
    <property type="match status" value="1"/>
</dbReference>
<dbReference type="GO" id="GO:0005768">
    <property type="term" value="C:endosome"/>
    <property type="evidence" value="ECO:0007669"/>
    <property type="project" value="TreeGrafter"/>
</dbReference>
<dbReference type="AlphaFoldDB" id="A0A8S3H3T5"/>
<evidence type="ECO:0000313" key="3">
    <source>
        <dbReference type="Proteomes" id="UP000681720"/>
    </source>
</evidence>
<dbReference type="GO" id="GO:0030897">
    <property type="term" value="C:HOPS complex"/>
    <property type="evidence" value="ECO:0007669"/>
    <property type="project" value="TreeGrafter"/>
</dbReference>
<accession>A0A8S3H3T5</accession>
<feature type="non-terminal residue" evidence="2">
    <location>
        <position position="1"/>
    </location>
</feature>
<proteinExistence type="predicted"/>
<sequence>MIRYLCYTSPVWLSTEIDGIRIISGRTLDFFQRLPQEIFNIFAILSTSPGAKLFSAYMDYKYENQMAEMLLNELKSSGATNGLEEAVKQCIAAASNENDPSIQKLLLKAALFGRSFLCVNLNNPKISMRPTVTVINDLCTNVIRDLRLINNLQHINISMPLTFKQFELIGTSILIDRLLRRNLHEFATSVTKLLRMPAEEGENRILVQWAVQQLVNPSNTNEEAIANAIKAHLGNVPGIPFIDIVKEAFKLKKFIVV</sequence>
<dbReference type="GO" id="GO:0005765">
    <property type="term" value="C:lysosomal membrane"/>
    <property type="evidence" value="ECO:0007669"/>
    <property type="project" value="TreeGrafter"/>
</dbReference>
<evidence type="ECO:0000313" key="2">
    <source>
        <dbReference type="EMBL" id="CAF5175957.1"/>
    </source>
</evidence>
<dbReference type="InterPro" id="IPR006926">
    <property type="entry name" value="Vps16_N"/>
</dbReference>
<dbReference type="GO" id="GO:0042144">
    <property type="term" value="P:vacuole fusion, non-autophagic"/>
    <property type="evidence" value="ECO:0007669"/>
    <property type="project" value="TreeGrafter"/>
</dbReference>
<dbReference type="GO" id="GO:0006886">
    <property type="term" value="P:intracellular protein transport"/>
    <property type="evidence" value="ECO:0007669"/>
    <property type="project" value="InterPro"/>
</dbReference>
<reference evidence="2" key="1">
    <citation type="submission" date="2021-02" db="EMBL/GenBank/DDBJ databases">
        <authorList>
            <person name="Nowell W R."/>
        </authorList>
    </citation>
    <scope>NUCLEOTIDE SEQUENCE</scope>
</reference>
<dbReference type="Pfam" id="PF04841">
    <property type="entry name" value="Vps16_N"/>
    <property type="match status" value="1"/>
</dbReference>
<dbReference type="PANTHER" id="PTHR12811">
    <property type="entry name" value="VACUOLAR PROTEIN SORTING VPS16"/>
    <property type="match status" value="1"/>
</dbReference>
<dbReference type="EMBL" id="CAJOBJ010326459">
    <property type="protein sequence ID" value="CAF5175957.1"/>
    <property type="molecule type" value="Genomic_DNA"/>
</dbReference>